<protein>
    <submittedName>
        <fullName evidence="2">Cytoskeletal protein CcmA (Bactofilin family)</fullName>
    </submittedName>
</protein>
<dbReference type="PANTHER" id="PTHR35024">
    <property type="entry name" value="HYPOTHETICAL CYTOSOLIC PROTEIN"/>
    <property type="match status" value="1"/>
</dbReference>
<evidence type="ECO:0000313" key="2">
    <source>
        <dbReference type="EMBL" id="CAL2081311.1"/>
    </source>
</evidence>
<name>A0ABM9NW74_9FLAO</name>
<dbReference type="EMBL" id="CAXIXY010000003">
    <property type="protein sequence ID" value="CAL2081311.1"/>
    <property type="molecule type" value="Genomic_DNA"/>
</dbReference>
<evidence type="ECO:0000256" key="1">
    <source>
        <dbReference type="ARBA" id="ARBA00044755"/>
    </source>
</evidence>
<gene>
    <name evidence="2" type="ORF">T190607A01A_11175</name>
</gene>
<sequence length="139" mass="14735">MLKKNKKKESIVERNSSNRNVIGKGTKITGDLISEGDFRIDGEFEGTLNTKGRVIIGKGGFINGTVQCTNADVEGKFAGEFNVSDTLTAKTTAYITGNVNVGQLSTEPGASFNATCNMRGAIKELGKEKDAKKGKQASA</sequence>
<dbReference type="Pfam" id="PF04519">
    <property type="entry name" value="Bactofilin"/>
    <property type="match status" value="1"/>
</dbReference>
<accession>A0ABM9NW74</accession>
<dbReference type="PANTHER" id="PTHR35024:SF4">
    <property type="entry name" value="POLYMER-FORMING CYTOSKELETAL PROTEIN"/>
    <property type="match status" value="1"/>
</dbReference>
<organism evidence="2 3">
    <name type="scientific">Tenacibaculum platacis</name>
    <dbReference type="NCBI Taxonomy" id="3137852"/>
    <lineage>
        <taxon>Bacteria</taxon>
        <taxon>Pseudomonadati</taxon>
        <taxon>Bacteroidota</taxon>
        <taxon>Flavobacteriia</taxon>
        <taxon>Flavobacteriales</taxon>
        <taxon>Flavobacteriaceae</taxon>
        <taxon>Tenacibaculum</taxon>
    </lineage>
</organism>
<evidence type="ECO:0000313" key="3">
    <source>
        <dbReference type="Proteomes" id="UP001497416"/>
    </source>
</evidence>
<reference evidence="2 3" key="1">
    <citation type="submission" date="2024-05" db="EMBL/GenBank/DDBJ databases">
        <authorList>
            <person name="Duchaud E."/>
        </authorList>
    </citation>
    <scope>NUCLEOTIDE SEQUENCE [LARGE SCALE GENOMIC DNA]</scope>
    <source>
        <strain evidence="2">Ena-SAMPLE-TAB-13-05-2024-13:56:06:370-140302</strain>
    </source>
</reference>
<dbReference type="RefSeq" id="WP_348711024.1">
    <property type="nucleotide sequence ID" value="NZ_CAXIXW010000014.1"/>
</dbReference>
<comment type="caution">
    <text evidence="2">The sequence shown here is derived from an EMBL/GenBank/DDBJ whole genome shotgun (WGS) entry which is preliminary data.</text>
</comment>
<dbReference type="Proteomes" id="UP001497416">
    <property type="component" value="Unassembled WGS sequence"/>
</dbReference>
<dbReference type="InterPro" id="IPR007607">
    <property type="entry name" value="BacA/B"/>
</dbReference>
<keyword evidence="3" id="KW-1185">Reference proteome</keyword>
<comment type="similarity">
    <text evidence="1">Belongs to the bactofilin family.</text>
</comment>
<proteinExistence type="inferred from homology"/>